<dbReference type="Proteomes" id="UP000183208">
    <property type="component" value="Unassembled WGS sequence"/>
</dbReference>
<dbReference type="EMBL" id="FNTI01000001">
    <property type="protein sequence ID" value="SEE50816.1"/>
    <property type="molecule type" value="Genomic_DNA"/>
</dbReference>
<organism evidence="1 2">
    <name type="scientific">Bradyrhizobium lablabi</name>
    <dbReference type="NCBI Taxonomy" id="722472"/>
    <lineage>
        <taxon>Bacteria</taxon>
        <taxon>Pseudomonadati</taxon>
        <taxon>Pseudomonadota</taxon>
        <taxon>Alphaproteobacteria</taxon>
        <taxon>Hyphomicrobiales</taxon>
        <taxon>Nitrobacteraceae</taxon>
        <taxon>Bradyrhizobium</taxon>
    </lineage>
</organism>
<name>A0A1H5JE69_9BRAD</name>
<dbReference type="RefSeq" id="WP_143039844.1">
    <property type="nucleotide sequence ID" value="NZ_FNTI01000001.1"/>
</dbReference>
<dbReference type="AlphaFoldDB" id="A0A1H5JE69"/>
<sequence length="115" mass="13063">MARPGANPFQPKQPPLSQRQRELWGRLNKCIMANGGWIVSQADVSPIRFEAPLNSELPELLRQAGHWVIDNGTHERLMPITETLKEHGRNNTIKRQQVGVGIVNVWQFDLPPIQP</sequence>
<reference evidence="1 2" key="1">
    <citation type="submission" date="2016-10" db="EMBL/GenBank/DDBJ databases">
        <authorList>
            <person name="de Groot N.N."/>
        </authorList>
    </citation>
    <scope>NUCLEOTIDE SEQUENCE [LARGE SCALE GENOMIC DNA]</scope>
    <source>
        <strain evidence="1 2">GAS522</strain>
    </source>
</reference>
<evidence type="ECO:0000313" key="2">
    <source>
        <dbReference type="Proteomes" id="UP000183208"/>
    </source>
</evidence>
<protein>
    <submittedName>
        <fullName evidence="1">Uncharacterized protein</fullName>
    </submittedName>
</protein>
<gene>
    <name evidence="1" type="ORF">SAMN05444171_7782</name>
</gene>
<accession>A0A1H5JE69</accession>
<proteinExistence type="predicted"/>
<evidence type="ECO:0000313" key="1">
    <source>
        <dbReference type="EMBL" id="SEE50816.1"/>
    </source>
</evidence>